<accession>A0ABP8HFT9</accession>
<organism evidence="1 2">
    <name type="scientific">Mucilaginibacter gynuensis</name>
    <dbReference type="NCBI Taxonomy" id="1302236"/>
    <lineage>
        <taxon>Bacteria</taxon>
        <taxon>Pseudomonadati</taxon>
        <taxon>Bacteroidota</taxon>
        <taxon>Sphingobacteriia</taxon>
        <taxon>Sphingobacteriales</taxon>
        <taxon>Sphingobacteriaceae</taxon>
        <taxon>Mucilaginibacter</taxon>
    </lineage>
</organism>
<name>A0ABP8HFT9_9SPHI</name>
<dbReference type="Proteomes" id="UP001500582">
    <property type="component" value="Unassembled WGS sequence"/>
</dbReference>
<reference evidence="2" key="1">
    <citation type="journal article" date="2019" name="Int. J. Syst. Evol. Microbiol.">
        <title>The Global Catalogue of Microorganisms (GCM) 10K type strain sequencing project: providing services to taxonomists for standard genome sequencing and annotation.</title>
        <authorList>
            <consortium name="The Broad Institute Genomics Platform"/>
            <consortium name="The Broad Institute Genome Sequencing Center for Infectious Disease"/>
            <person name="Wu L."/>
            <person name="Ma J."/>
        </authorList>
    </citation>
    <scope>NUCLEOTIDE SEQUENCE [LARGE SCALE GENOMIC DNA]</scope>
    <source>
        <strain evidence="2">JCM 17705</strain>
    </source>
</reference>
<dbReference type="EMBL" id="BAABFT010000021">
    <property type="protein sequence ID" value="GAA4338697.1"/>
    <property type="molecule type" value="Genomic_DNA"/>
</dbReference>
<comment type="caution">
    <text evidence="1">The sequence shown here is derived from an EMBL/GenBank/DDBJ whole genome shotgun (WGS) entry which is preliminary data.</text>
</comment>
<proteinExistence type="predicted"/>
<gene>
    <name evidence="1" type="ORF">GCM10023149_48840</name>
</gene>
<keyword evidence="2" id="KW-1185">Reference proteome</keyword>
<evidence type="ECO:0000313" key="2">
    <source>
        <dbReference type="Proteomes" id="UP001500582"/>
    </source>
</evidence>
<sequence>MKNKDEVKKLLSRKYETGQIGWHQAIEMAYDFGIEQAEEKVRQAVWSDWIDDEDQNLPIEVLKEISACLRRLEGLYSNMTHDCNEALIKPLEYLLNANGVNLDESDL</sequence>
<evidence type="ECO:0000313" key="1">
    <source>
        <dbReference type="EMBL" id="GAA4338697.1"/>
    </source>
</evidence>
<dbReference type="RefSeq" id="WP_345213835.1">
    <property type="nucleotide sequence ID" value="NZ_BAABFT010000021.1"/>
</dbReference>
<protein>
    <submittedName>
        <fullName evidence="1">Uncharacterized protein</fullName>
    </submittedName>
</protein>